<feature type="compositionally biased region" description="Basic residues" evidence="1">
    <location>
        <begin position="88"/>
        <end position="99"/>
    </location>
</feature>
<reference evidence="3 4" key="1">
    <citation type="submission" date="2010-10" db="EMBL/GenBank/DDBJ databases">
        <title>The Genome Sequence of Bacteroides eggerthii strain 1_2_48FAA.</title>
        <authorList>
            <consortium name="The Broad Institute Genome Sequencing Platform"/>
            <person name="Ward D."/>
            <person name="Earl A."/>
            <person name="Feldgarden M."/>
            <person name="Young S.K."/>
            <person name="Gargeya S."/>
            <person name="Zeng Q."/>
            <person name="Alvarado L."/>
            <person name="Berlin A."/>
            <person name="Bochicchio J."/>
            <person name="Chapman S.B."/>
            <person name="Chen Z."/>
            <person name="Freedman E."/>
            <person name="Gellesch M."/>
            <person name="Goldberg J."/>
            <person name="Griggs A."/>
            <person name="Gujja S."/>
            <person name="Heilman E."/>
            <person name="Heiman D."/>
            <person name="Howarth C."/>
            <person name="Mehta T."/>
            <person name="Neiman D."/>
            <person name="Pearson M."/>
            <person name="Roberts A."/>
            <person name="Saif S."/>
            <person name="Shea T."/>
            <person name="Shenoy N."/>
            <person name="Sisk P."/>
            <person name="Stolte C."/>
            <person name="Sykes S."/>
            <person name="White J."/>
            <person name="Yandava C."/>
            <person name="Allen-Vercoe E."/>
            <person name="Ambrose C."/>
            <person name="Strauss J."/>
            <person name="Daigneault M."/>
            <person name="Haas B."/>
            <person name="Nusbaum C."/>
            <person name="Birren B."/>
        </authorList>
    </citation>
    <scope>NUCLEOTIDE SEQUENCE [LARGE SCALE GENOMIC DNA]</scope>
    <source>
        <strain evidence="3 4">1_2_48FAA</strain>
    </source>
</reference>
<feature type="chain" id="PRO_5003202489" evidence="2">
    <location>
        <begin position="26"/>
        <end position="99"/>
    </location>
</feature>
<comment type="caution">
    <text evidence="3">The sequence shown here is derived from an EMBL/GenBank/DDBJ whole genome shotgun (WGS) entry which is preliminary data.</text>
</comment>
<dbReference type="AlphaFoldDB" id="E5WYH1"/>
<accession>E5WYH1</accession>
<protein>
    <submittedName>
        <fullName evidence="3">Uncharacterized protein</fullName>
    </submittedName>
</protein>
<dbReference type="EMBL" id="ACWG01000019">
    <property type="protein sequence ID" value="EFV30035.1"/>
    <property type="molecule type" value="Genomic_DNA"/>
</dbReference>
<gene>
    <name evidence="3" type="ORF">HMPREF1016_01758</name>
</gene>
<evidence type="ECO:0000313" key="4">
    <source>
        <dbReference type="Proteomes" id="UP000003246"/>
    </source>
</evidence>
<dbReference type="Proteomes" id="UP000003246">
    <property type="component" value="Unassembled WGS sequence"/>
</dbReference>
<evidence type="ECO:0000256" key="1">
    <source>
        <dbReference type="SAM" id="MobiDB-lite"/>
    </source>
</evidence>
<sequence length="99" mass="11088">MKSNRFMQRGFTLTLYLMVSLLVGAQTPKKPRMQTSASPKETIYKSWEDMQAELKTKSTPAKAPAQTGKSNAAKNKTVNKAPKEKKNGNSHKVLHRPED</sequence>
<keyword evidence="2" id="KW-0732">Signal</keyword>
<proteinExistence type="predicted"/>
<evidence type="ECO:0000256" key="2">
    <source>
        <dbReference type="SAM" id="SignalP"/>
    </source>
</evidence>
<feature type="compositionally biased region" description="Polar residues" evidence="1">
    <location>
        <begin position="67"/>
        <end position="78"/>
    </location>
</feature>
<name>E5WYH1_9BACE</name>
<organism evidence="3 4">
    <name type="scientific">Bacteroides eggerthii 1_2_48FAA</name>
    <dbReference type="NCBI Taxonomy" id="665953"/>
    <lineage>
        <taxon>Bacteria</taxon>
        <taxon>Pseudomonadati</taxon>
        <taxon>Bacteroidota</taxon>
        <taxon>Bacteroidia</taxon>
        <taxon>Bacteroidales</taxon>
        <taxon>Bacteroidaceae</taxon>
        <taxon>Bacteroides</taxon>
    </lineage>
</organism>
<evidence type="ECO:0000313" key="3">
    <source>
        <dbReference type="EMBL" id="EFV30035.1"/>
    </source>
</evidence>
<feature type="signal peptide" evidence="2">
    <location>
        <begin position="1"/>
        <end position="25"/>
    </location>
</feature>
<feature type="region of interest" description="Disordered" evidence="1">
    <location>
        <begin position="25"/>
        <end position="99"/>
    </location>
</feature>
<dbReference type="HOGENOM" id="CLU_2314500_0_0_10"/>
<feature type="compositionally biased region" description="Basic and acidic residues" evidence="1">
    <location>
        <begin position="42"/>
        <end position="56"/>
    </location>
</feature>